<dbReference type="EMBL" id="LNFO01001031">
    <property type="protein sequence ID" value="KUF96152.1"/>
    <property type="molecule type" value="Genomic_DNA"/>
</dbReference>
<evidence type="ECO:0000259" key="1">
    <source>
        <dbReference type="Pfam" id="PF21056"/>
    </source>
</evidence>
<name>A0A0W8DIP6_PHYNI</name>
<dbReference type="SUPFAM" id="SSF54001">
    <property type="entry name" value="Cysteine proteinases"/>
    <property type="match status" value="1"/>
</dbReference>
<protein>
    <recommendedName>
        <fullName evidence="1">ZSWIM1/3 RNaseH-like domain-containing protein</fullName>
    </recommendedName>
</protein>
<reference evidence="2 3" key="1">
    <citation type="submission" date="2015-11" db="EMBL/GenBank/DDBJ databases">
        <title>Genomes and virulence difference between two physiological races of Phytophthora nicotianae.</title>
        <authorList>
            <person name="Liu H."/>
            <person name="Ma X."/>
            <person name="Yu H."/>
            <person name="Fang D."/>
            <person name="Li Y."/>
            <person name="Wang X."/>
            <person name="Wang W."/>
            <person name="Dong Y."/>
            <person name="Xiao B."/>
        </authorList>
    </citation>
    <scope>NUCLEOTIDE SEQUENCE [LARGE SCALE GENOMIC DNA]</scope>
    <source>
        <strain evidence="3">race 0</strain>
    </source>
</reference>
<organism evidence="2 3">
    <name type="scientific">Phytophthora nicotianae</name>
    <name type="common">Potato buckeye rot agent</name>
    <name type="synonym">Phytophthora parasitica</name>
    <dbReference type="NCBI Taxonomy" id="4792"/>
    <lineage>
        <taxon>Eukaryota</taxon>
        <taxon>Sar</taxon>
        <taxon>Stramenopiles</taxon>
        <taxon>Oomycota</taxon>
        <taxon>Peronosporomycetes</taxon>
        <taxon>Peronosporales</taxon>
        <taxon>Peronosporaceae</taxon>
        <taxon>Phytophthora</taxon>
    </lineage>
</organism>
<sequence length="271" mass="31395">MKSAVKAFKQNNPTYLDIKMVVVDKDFSEIEVLAEALPEARILSVGTFSLVDIERTKTWHDVYTQISKARKLIKFAERVALACDHEKKKRRRQIVNKIRSMDVDGVFNAVCHGITFAELTGCAGEQWLNDSCVHVASLRVATEAMMQHWRQATVVDVVYSIYTQLADEEIRNKYLGTKGHVFTKVHTNRIVCCPTYIDVSFPHWCDIIFDMERRSIWKYDPFHRESFLDELESISAQVYMEMMNPELKMETRTFYGWCQQDGHSCGVLVVH</sequence>
<evidence type="ECO:0000313" key="3">
    <source>
        <dbReference type="Proteomes" id="UP000052943"/>
    </source>
</evidence>
<dbReference type="AlphaFoldDB" id="A0A0W8DIP6"/>
<dbReference type="OrthoDB" id="102574at2759"/>
<dbReference type="Pfam" id="PF21056">
    <property type="entry name" value="ZSWIM1-3_RNaseH-like"/>
    <property type="match status" value="1"/>
</dbReference>
<dbReference type="InterPro" id="IPR038765">
    <property type="entry name" value="Papain-like_cys_pep_sf"/>
</dbReference>
<proteinExistence type="predicted"/>
<dbReference type="Proteomes" id="UP000052943">
    <property type="component" value="Unassembled WGS sequence"/>
</dbReference>
<dbReference type="InterPro" id="IPR048324">
    <property type="entry name" value="ZSWIM1-3_RNaseH-like"/>
</dbReference>
<comment type="caution">
    <text evidence="2">The sequence shown here is derived from an EMBL/GenBank/DDBJ whole genome shotgun (WGS) entry which is preliminary data.</text>
</comment>
<feature type="domain" description="ZSWIM1/3 RNaseH-like" evidence="1">
    <location>
        <begin position="1"/>
        <end position="43"/>
    </location>
</feature>
<evidence type="ECO:0000313" key="2">
    <source>
        <dbReference type="EMBL" id="KUF96152.1"/>
    </source>
</evidence>
<accession>A0A0W8DIP6</accession>
<gene>
    <name evidence="2" type="ORF">AM587_10008448</name>
</gene>
<dbReference type="Gene3D" id="3.40.395.10">
    <property type="entry name" value="Adenoviral Proteinase, Chain A"/>
    <property type="match status" value="1"/>
</dbReference>